<organism evidence="1 2">
    <name type="scientific">Racocetra persica</name>
    <dbReference type="NCBI Taxonomy" id="160502"/>
    <lineage>
        <taxon>Eukaryota</taxon>
        <taxon>Fungi</taxon>
        <taxon>Fungi incertae sedis</taxon>
        <taxon>Mucoromycota</taxon>
        <taxon>Glomeromycotina</taxon>
        <taxon>Glomeromycetes</taxon>
        <taxon>Diversisporales</taxon>
        <taxon>Gigasporaceae</taxon>
        <taxon>Racocetra</taxon>
    </lineage>
</organism>
<evidence type="ECO:0000313" key="1">
    <source>
        <dbReference type="EMBL" id="CAG8796647.1"/>
    </source>
</evidence>
<protein>
    <submittedName>
        <fullName evidence="1">20500_t:CDS:1</fullName>
    </submittedName>
</protein>
<proteinExistence type="predicted"/>
<reference evidence="1" key="1">
    <citation type="submission" date="2021-06" db="EMBL/GenBank/DDBJ databases">
        <authorList>
            <person name="Kallberg Y."/>
            <person name="Tangrot J."/>
            <person name="Rosling A."/>
        </authorList>
    </citation>
    <scope>NUCLEOTIDE SEQUENCE</scope>
    <source>
        <strain evidence="1">MA461A</strain>
    </source>
</reference>
<feature type="non-terminal residue" evidence="1">
    <location>
        <position position="85"/>
    </location>
</feature>
<gene>
    <name evidence="1" type="ORF">RPERSI_LOCUS20203</name>
</gene>
<dbReference type="EMBL" id="CAJVQC010056608">
    <property type="protein sequence ID" value="CAG8796647.1"/>
    <property type="molecule type" value="Genomic_DNA"/>
</dbReference>
<evidence type="ECO:0000313" key="2">
    <source>
        <dbReference type="Proteomes" id="UP000789920"/>
    </source>
</evidence>
<dbReference type="Proteomes" id="UP000789920">
    <property type="component" value="Unassembled WGS sequence"/>
</dbReference>
<accession>A0ACA9RKZ1</accession>
<name>A0ACA9RKZ1_9GLOM</name>
<comment type="caution">
    <text evidence="1">The sequence shown here is derived from an EMBL/GenBank/DDBJ whole genome shotgun (WGS) entry which is preliminary data.</text>
</comment>
<keyword evidence="2" id="KW-1185">Reference proteome</keyword>
<sequence>LCVALAMNYNNLTLANNMTVTIIDKQHPDWKIKRCIKIAAVSKNPEVISLGFIAFQITHVEEPDQIHRCMSLLTHSTQLRILLKH</sequence>
<feature type="non-terminal residue" evidence="1">
    <location>
        <position position="1"/>
    </location>
</feature>